<dbReference type="Proteomes" id="UP000824120">
    <property type="component" value="Chromosome 6"/>
</dbReference>
<dbReference type="OrthoDB" id="1678912at2759"/>
<proteinExistence type="predicted"/>
<evidence type="ECO:0000313" key="1">
    <source>
        <dbReference type="EMBL" id="KAG5598946.1"/>
    </source>
</evidence>
<reference evidence="1 2" key="1">
    <citation type="submission" date="2020-09" db="EMBL/GenBank/DDBJ databases">
        <title>De no assembly of potato wild relative species, Solanum commersonii.</title>
        <authorList>
            <person name="Cho K."/>
        </authorList>
    </citation>
    <scope>NUCLEOTIDE SEQUENCE [LARGE SCALE GENOMIC DNA]</scope>
    <source>
        <strain evidence="1">LZ3.2</strain>
        <tissue evidence="1">Leaf</tissue>
    </source>
</reference>
<dbReference type="EMBL" id="JACXVP010000006">
    <property type="protein sequence ID" value="KAG5598946.1"/>
    <property type="molecule type" value="Genomic_DNA"/>
</dbReference>
<organism evidence="1 2">
    <name type="scientific">Solanum commersonii</name>
    <name type="common">Commerson's wild potato</name>
    <name type="synonym">Commerson's nightshade</name>
    <dbReference type="NCBI Taxonomy" id="4109"/>
    <lineage>
        <taxon>Eukaryota</taxon>
        <taxon>Viridiplantae</taxon>
        <taxon>Streptophyta</taxon>
        <taxon>Embryophyta</taxon>
        <taxon>Tracheophyta</taxon>
        <taxon>Spermatophyta</taxon>
        <taxon>Magnoliopsida</taxon>
        <taxon>eudicotyledons</taxon>
        <taxon>Gunneridae</taxon>
        <taxon>Pentapetalae</taxon>
        <taxon>asterids</taxon>
        <taxon>lamiids</taxon>
        <taxon>Solanales</taxon>
        <taxon>Solanaceae</taxon>
        <taxon>Solanoideae</taxon>
        <taxon>Solaneae</taxon>
        <taxon>Solanum</taxon>
    </lineage>
</organism>
<accession>A0A9J5YFD0</accession>
<sequence>MGRRIPRPVEKGVLGQNTSVSLSGLLNITPSPVYYQSEDEFKDPLEVIEPGSVYEVLIPLFRTSAS</sequence>
<evidence type="ECO:0000313" key="2">
    <source>
        <dbReference type="Proteomes" id="UP000824120"/>
    </source>
</evidence>
<protein>
    <submittedName>
        <fullName evidence="1">Uncharacterized protein</fullName>
    </submittedName>
</protein>
<keyword evidence="2" id="KW-1185">Reference proteome</keyword>
<name>A0A9J5YFD0_SOLCO</name>
<dbReference type="AlphaFoldDB" id="A0A9J5YFD0"/>
<comment type="caution">
    <text evidence="1">The sequence shown here is derived from an EMBL/GenBank/DDBJ whole genome shotgun (WGS) entry which is preliminary data.</text>
</comment>
<gene>
    <name evidence="1" type="ORF">H5410_030316</name>
</gene>